<dbReference type="AlphaFoldDB" id="A0A8H7P884"/>
<feature type="transmembrane region" description="Helical" evidence="1">
    <location>
        <begin position="67"/>
        <end position="88"/>
    </location>
</feature>
<dbReference type="InterPro" id="IPR016181">
    <property type="entry name" value="Acyl_CoA_acyltransferase"/>
</dbReference>
<name>A0A8H7P884_9APHY</name>
<organism evidence="2 3">
    <name type="scientific">Rhodonia placenta</name>
    <dbReference type="NCBI Taxonomy" id="104341"/>
    <lineage>
        <taxon>Eukaryota</taxon>
        <taxon>Fungi</taxon>
        <taxon>Dikarya</taxon>
        <taxon>Basidiomycota</taxon>
        <taxon>Agaricomycotina</taxon>
        <taxon>Agaricomycetes</taxon>
        <taxon>Polyporales</taxon>
        <taxon>Adustoporiaceae</taxon>
        <taxon>Rhodonia</taxon>
    </lineage>
</organism>
<evidence type="ECO:0000256" key="1">
    <source>
        <dbReference type="SAM" id="Phobius"/>
    </source>
</evidence>
<feature type="transmembrane region" description="Helical" evidence="1">
    <location>
        <begin position="152"/>
        <end position="175"/>
    </location>
</feature>
<dbReference type="InterPro" id="IPR052523">
    <property type="entry name" value="Trichothecene_AcTrans"/>
</dbReference>
<reference evidence="2" key="2">
    <citation type="journal article" name="Front. Microbiol.">
        <title>Degradative Capacity of Two Strains of Rhodonia placenta: From Phenotype to Genotype.</title>
        <authorList>
            <person name="Kolle M."/>
            <person name="Horta M.A.C."/>
            <person name="Nowrousian M."/>
            <person name="Ohm R.A."/>
            <person name="Benz J.P."/>
            <person name="Pilgard A."/>
        </authorList>
    </citation>
    <scope>NUCLEOTIDE SEQUENCE</scope>
    <source>
        <strain evidence="2">FPRL280</strain>
    </source>
</reference>
<protein>
    <recommendedName>
        <fullName evidence="4">N-acetyltransferase domain-containing protein</fullName>
    </recommendedName>
</protein>
<feature type="transmembrane region" description="Helical" evidence="1">
    <location>
        <begin position="108"/>
        <end position="132"/>
    </location>
</feature>
<proteinExistence type="predicted"/>
<sequence length="521" mass="57349">MYSLSTTHIALSLHQNLIAFFEQHASDGGLTILNDQGSPLVYTQIAIEVINDSIVRWRTWVLWGRRYSVIAIPATCILGGAASGIGLIRAFAVSPGGEEVYNADITRWFVVFGALTLAANVYAVVAVSYRAWQSMRALRELGPNIVIHGGKYYGALLVVIESGVLYSVALVHNIVPSGLLPSYLLTWQPTRLAWRHGGRRGNGSRTSVDLDSTKSYPLQPISISSGQAQDPWYNQDISGTIGNSSLQSEGPAKAAKHPDAYVRLARPSEFPAITRVLTRAFAKDPAMNWYGCVPELVPDCESQTPSAQRSMRNLSWFQSAILKSTVLVKGLVTIVVVPSVEDGEDAEQELNRDTVEAREEVVAVALWLPPGKTLDMGPVTFLRSGIMKVIQGWGLTGAKRVLWDFSPAVERTLEKAFKAHGLDRLDSWHLFEMVVDPSHQGREYSSLLMEEGFQRTSPKPVHLEATTAKNRDIYAHFGFEVDEEHQFGVGAVDKDGIKARGKAATGYPEWVMTKVCSLFHK</sequence>
<dbReference type="PANTHER" id="PTHR42791">
    <property type="entry name" value="GNAT FAMILY ACETYLTRANSFERASE"/>
    <property type="match status" value="1"/>
</dbReference>
<reference evidence="2" key="1">
    <citation type="submission" date="2020-11" db="EMBL/GenBank/DDBJ databases">
        <authorList>
            <person name="Koelle M."/>
            <person name="Horta M.A.C."/>
            <person name="Nowrousian M."/>
            <person name="Ohm R.A."/>
            <person name="Benz P."/>
            <person name="Pilgard A."/>
        </authorList>
    </citation>
    <scope>NUCLEOTIDE SEQUENCE</scope>
    <source>
        <strain evidence="2">FPRL280</strain>
    </source>
</reference>
<gene>
    <name evidence="2" type="ORF">IEO21_02052</name>
</gene>
<dbReference type="Proteomes" id="UP000639403">
    <property type="component" value="Unassembled WGS sequence"/>
</dbReference>
<evidence type="ECO:0000313" key="2">
    <source>
        <dbReference type="EMBL" id="KAF9819444.1"/>
    </source>
</evidence>
<dbReference type="SUPFAM" id="SSF55729">
    <property type="entry name" value="Acyl-CoA N-acyltransferases (Nat)"/>
    <property type="match status" value="1"/>
</dbReference>
<dbReference type="Gene3D" id="3.40.630.30">
    <property type="match status" value="1"/>
</dbReference>
<keyword evidence="1" id="KW-0472">Membrane</keyword>
<dbReference type="EMBL" id="JADOXO010000018">
    <property type="protein sequence ID" value="KAF9819444.1"/>
    <property type="molecule type" value="Genomic_DNA"/>
</dbReference>
<accession>A0A8H7P884</accession>
<keyword evidence="1" id="KW-1133">Transmembrane helix</keyword>
<keyword evidence="1" id="KW-0812">Transmembrane</keyword>
<evidence type="ECO:0000313" key="3">
    <source>
        <dbReference type="Proteomes" id="UP000639403"/>
    </source>
</evidence>
<dbReference type="PANTHER" id="PTHR42791:SF1">
    <property type="entry name" value="N-ACETYLTRANSFERASE DOMAIN-CONTAINING PROTEIN"/>
    <property type="match status" value="1"/>
</dbReference>
<comment type="caution">
    <text evidence="2">The sequence shown here is derived from an EMBL/GenBank/DDBJ whole genome shotgun (WGS) entry which is preliminary data.</text>
</comment>
<evidence type="ECO:0008006" key="4">
    <source>
        <dbReference type="Google" id="ProtNLM"/>
    </source>
</evidence>